<dbReference type="Proteomes" id="UP000017590">
    <property type="component" value="Chromosome"/>
</dbReference>
<accession>A0ABN4BGQ8</accession>
<reference evidence="2" key="1">
    <citation type="journal article" date="2014" name="Biotechnol. Biofuels">
        <title>Comparison of single-molecule sequencing and hybrid approaches for finishing the genome of Clostridium autoethanogenum and analysis of CRISPR systems in industrial relevant Clostridia.</title>
        <authorList>
            <person name="Brown S.D."/>
            <person name="Nagaraju S."/>
            <person name="Utturkar S."/>
            <person name="De Tissera S."/>
            <person name="Segovia S."/>
            <person name="Mitchell W."/>
            <person name="Land M.L."/>
            <person name="Dassanayake A."/>
            <person name="Kopke M."/>
        </authorList>
    </citation>
    <scope>NUCLEOTIDE SEQUENCE [LARGE SCALE GENOMIC DNA]</scope>
    <source>
        <strain evidence="2">DSM 10061</strain>
    </source>
</reference>
<organism evidence="1 2">
    <name type="scientific">Clostridium autoethanogenum DSM 10061</name>
    <dbReference type="NCBI Taxonomy" id="1341692"/>
    <lineage>
        <taxon>Bacteria</taxon>
        <taxon>Bacillati</taxon>
        <taxon>Bacillota</taxon>
        <taxon>Clostridia</taxon>
        <taxon>Eubacteriales</taxon>
        <taxon>Clostridiaceae</taxon>
        <taxon>Clostridium</taxon>
    </lineage>
</organism>
<keyword evidence="2" id="KW-1185">Reference proteome</keyword>
<proteinExistence type="predicted"/>
<evidence type="ECO:0000313" key="2">
    <source>
        <dbReference type="Proteomes" id="UP000017590"/>
    </source>
</evidence>
<dbReference type="EMBL" id="CP006763">
    <property type="protein sequence ID" value="AGY76831.1"/>
    <property type="molecule type" value="Genomic_DNA"/>
</dbReference>
<sequence length="59" mass="6905">MKIGIDAHVIGDKSGGNETYYRNLIEQITKLITDEEIYLYFNDLKNHHLLILTMKIILK</sequence>
<protein>
    <recommendedName>
        <fullName evidence="3">Glycosyltransferase</fullName>
    </recommendedName>
</protein>
<evidence type="ECO:0000313" key="1">
    <source>
        <dbReference type="EMBL" id="AGY76831.1"/>
    </source>
</evidence>
<name>A0ABN4BGQ8_9CLOT</name>
<evidence type="ECO:0008006" key="3">
    <source>
        <dbReference type="Google" id="ProtNLM"/>
    </source>
</evidence>
<gene>
    <name evidence="1" type="ORF">CAETHG_2624</name>
</gene>
<dbReference type="RefSeq" id="WP_023162740.1">
    <property type="nucleotide sequence ID" value="NC_022592.1"/>
</dbReference>